<feature type="domain" description="MADS-box" evidence="6">
    <location>
        <begin position="1"/>
        <end position="61"/>
    </location>
</feature>
<dbReference type="GO" id="GO:0000987">
    <property type="term" value="F:cis-regulatory region sequence-specific DNA binding"/>
    <property type="evidence" value="ECO:0007669"/>
    <property type="project" value="InterPro"/>
</dbReference>
<accession>D7MHP6</accession>
<evidence type="ECO:0000256" key="5">
    <source>
        <dbReference type="ARBA" id="ARBA00023242"/>
    </source>
</evidence>
<dbReference type="Proteomes" id="UP000008694">
    <property type="component" value="Unassembled WGS sequence"/>
</dbReference>
<keyword evidence="2" id="KW-0805">Transcription regulation</keyword>
<dbReference type="KEGG" id="aly:9304479"/>
<dbReference type="GO" id="GO:0045944">
    <property type="term" value="P:positive regulation of transcription by RNA polymerase II"/>
    <property type="evidence" value="ECO:0007669"/>
    <property type="project" value="InterPro"/>
</dbReference>
<dbReference type="Pfam" id="PF00319">
    <property type="entry name" value="SRF-TF"/>
    <property type="match status" value="1"/>
</dbReference>
<dbReference type="AlphaFoldDB" id="D7MHP6"/>
<dbReference type="InterPro" id="IPR036879">
    <property type="entry name" value="TF_MADSbox_sf"/>
</dbReference>
<evidence type="ECO:0000259" key="6">
    <source>
        <dbReference type="PROSITE" id="PS50066"/>
    </source>
</evidence>
<keyword evidence="3" id="KW-0238">DNA-binding</keyword>
<evidence type="ECO:0000256" key="1">
    <source>
        <dbReference type="ARBA" id="ARBA00004123"/>
    </source>
</evidence>
<dbReference type="Gramene" id="Al_scaffold_0007_3101">
    <property type="protein sequence ID" value="Al_scaffold_0007_3101"/>
    <property type="gene ID" value="Al_scaffold_0007_3101"/>
</dbReference>
<sequence length="85" mass="10090">MGRKKIKLNRLESLKERSSKYSKRKKGLFKKAEEVAMLCDCEIILIVVSPTDKPTIFHTRSKSFSKIYERYCMLSLQEREERCDL</sequence>
<dbReference type="eggNOG" id="KOG0014">
    <property type="taxonomic scope" value="Eukaryota"/>
</dbReference>
<dbReference type="GO" id="GO:0005634">
    <property type="term" value="C:nucleus"/>
    <property type="evidence" value="ECO:0007669"/>
    <property type="project" value="UniProtKB-SubCell"/>
</dbReference>
<name>D7MHP6_ARALL</name>
<dbReference type="GO" id="GO:0000981">
    <property type="term" value="F:DNA-binding transcription factor activity, RNA polymerase II-specific"/>
    <property type="evidence" value="ECO:0007669"/>
    <property type="project" value="InterPro"/>
</dbReference>
<evidence type="ECO:0000313" key="7">
    <source>
        <dbReference type="EMBL" id="EFH46676.1"/>
    </source>
</evidence>
<keyword evidence="4" id="KW-0804">Transcription</keyword>
<dbReference type="InterPro" id="IPR002100">
    <property type="entry name" value="TF_MADSbox"/>
</dbReference>
<proteinExistence type="predicted"/>
<protein>
    <submittedName>
        <fullName evidence="7">Predicted protein</fullName>
    </submittedName>
</protein>
<evidence type="ECO:0000256" key="4">
    <source>
        <dbReference type="ARBA" id="ARBA00023163"/>
    </source>
</evidence>
<organism evidence="8">
    <name type="scientific">Arabidopsis lyrata subsp. lyrata</name>
    <name type="common">Lyre-leaved rock-cress</name>
    <dbReference type="NCBI Taxonomy" id="81972"/>
    <lineage>
        <taxon>Eukaryota</taxon>
        <taxon>Viridiplantae</taxon>
        <taxon>Streptophyta</taxon>
        <taxon>Embryophyta</taxon>
        <taxon>Tracheophyta</taxon>
        <taxon>Spermatophyta</taxon>
        <taxon>Magnoliopsida</taxon>
        <taxon>eudicotyledons</taxon>
        <taxon>Gunneridae</taxon>
        <taxon>Pentapetalae</taxon>
        <taxon>rosids</taxon>
        <taxon>malvids</taxon>
        <taxon>Brassicales</taxon>
        <taxon>Brassicaceae</taxon>
        <taxon>Camelineae</taxon>
        <taxon>Arabidopsis</taxon>
    </lineage>
</organism>
<evidence type="ECO:0000256" key="2">
    <source>
        <dbReference type="ARBA" id="ARBA00023015"/>
    </source>
</evidence>
<dbReference type="PANTHER" id="PTHR48019">
    <property type="entry name" value="SERUM RESPONSE FACTOR HOMOLOG"/>
    <property type="match status" value="1"/>
</dbReference>
<dbReference type="SUPFAM" id="SSF55455">
    <property type="entry name" value="SRF-like"/>
    <property type="match status" value="1"/>
</dbReference>
<dbReference type="PRINTS" id="PR00404">
    <property type="entry name" value="MADSDOMAIN"/>
</dbReference>
<dbReference type="InterPro" id="IPR033897">
    <property type="entry name" value="SRF-like_MADS-box"/>
</dbReference>
<dbReference type="CDD" id="cd00266">
    <property type="entry name" value="MADS_SRF_like"/>
    <property type="match status" value="1"/>
</dbReference>
<evidence type="ECO:0000313" key="8">
    <source>
        <dbReference type="Proteomes" id="UP000008694"/>
    </source>
</evidence>
<comment type="subcellular location">
    <subcellularLocation>
        <location evidence="1">Nucleus</location>
    </subcellularLocation>
</comment>
<dbReference type="PROSITE" id="PS50066">
    <property type="entry name" value="MADS_BOX_2"/>
    <property type="match status" value="1"/>
</dbReference>
<evidence type="ECO:0000256" key="3">
    <source>
        <dbReference type="ARBA" id="ARBA00023125"/>
    </source>
</evidence>
<dbReference type="InterPro" id="IPR050142">
    <property type="entry name" value="MADS-box/MEF2_TF"/>
</dbReference>
<dbReference type="OrthoDB" id="1109950at2759"/>
<dbReference type="Gene3D" id="3.40.1810.10">
    <property type="entry name" value="Transcription factor, MADS-box"/>
    <property type="match status" value="1"/>
</dbReference>
<dbReference type="HOGENOM" id="CLU_053053_13_2_1"/>
<gene>
    <name evidence="7" type="ORF">ARALYDRAFT_659046</name>
</gene>
<dbReference type="GO" id="GO:0046983">
    <property type="term" value="F:protein dimerization activity"/>
    <property type="evidence" value="ECO:0007669"/>
    <property type="project" value="InterPro"/>
</dbReference>
<dbReference type="EMBL" id="GL348719">
    <property type="protein sequence ID" value="EFH46676.1"/>
    <property type="molecule type" value="Genomic_DNA"/>
</dbReference>
<keyword evidence="8" id="KW-1185">Reference proteome</keyword>
<reference evidence="8" key="1">
    <citation type="journal article" date="2011" name="Nat. Genet.">
        <title>The Arabidopsis lyrata genome sequence and the basis of rapid genome size change.</title>
        <authorList>
            <person name="Hu T.T."/>
            <person name="Pattyn P."/>
            <person name="Bakker E.G."/>
            <person name="Cao J."/>
            <person name="Cheng J.-F."/>
            <person name="Clark R.M."/>
            <person name="Fahlgren N."/>
            <person name="Fawcett J.A."/>
            <person name="Grimwood J."/>
            <person name="Gundlach H."/>
            <person name="Haberer G."/>
            <person name="Hollister J.D."/>
            <person name="Ossowski S."/>
            <person name="Ottilar R.P."/>
            <person name="Salamov A.A."/>
            <person name="Schneeberger K."/>
            <person name="Spannagl M."/>
            <person name="Wang X."/>
            <person name="Yang L."/>
            <person name="Nasrallah M.E."/>
            <person name="Bergelson J."/>
            <person name="Carrington J.C."/>
            <person name="Gaut B.S."/>
            <person name="Schmutz J."/>
            <person name="Mayer K.F.X."/>
            <person name="Van de Peer Y."/>
            <person name="Grigoriev I.V."/>
            <person name="Nordborg M."/>
            <person name="Weigel D."/>
            <person name="Guo Y.-L."/>
        </authorList>
    </citation>
    <scope>NUCLEOTIDE SEQUENCE [LARGE SCALE GENOMIC DNA]</scope>
    <source>
        <strain evidence="8">cv. MN47</strain>
    </source>
</reference>
<dbReference type="SMART" id="SM00432">
    <property type="entry name" value="MADS"/>
    <property type="match status" value="1"/>
</dbReference>
<keyword evidence="5" id="KW-0539">Nucleus</keyword>